<keyword evidence="5" id="KW-1185">Reference proteome</keyword>
<dbReference type="Proteomes" id="UP000237481">
    <property type="component" value="Unassembled WGS sequence"/>
</dbReference>
<dbReference type="PROSITE" id="PS50127">
    <property type="entry name" value="UBC_2"/>
    <property type="match status" value="1"/>
</dbReference>
<evidence type="ECO:0000313" key="5">
    <source>
        <dbReference type="Proteomes" id="UP000237481"/>
    </source>
</evidence>
<protein>
    <submittedName>
        <fullName evidence="4">Ubiquitin-conjugating enzyme E2 pex4</fullName>
    </submittedName>
</protein>
<accession>A0A2S4KPG1</accession>
<evidence type="ECO:0000256" key="1">
    <source>
        <dbReference type="ARBA" id="ARBA00022786"/>
    </source>
</evidence>
<reference evidence="4 5" key="1">
    <citation type="submission" date="2018-01" db="EMBL/GenBank/DDBJ databases">
        <title>Harnessing the power of phylogenomics to disentangle the directionality and signatures of interkingdom host jumping in the parasitic fungal genus Tolypocladium.</title>
        <authorList>
            <person name="Quandt C.A."/>
            <person name="Patterson W."/>
            <person name="Spatafora J.W."/>
        </authorList>
    </citation>
    <scope>NUCLEOTIDE SEQUENCE [LARGE SCALE GENOMIC DNA]</scope>
    <source>
        <strain evidence="4 5">NRBC 100945</strain>
    </source>
</reference>
<keyword evidence="1" id="KW-0833">Ubl conjugation pathway</keyword>
<comment type="caution">
    <text evidence="4">The sequence shown here is derived from an EMBL/GenBank/DDBJ whole genome shotgun (WGS) entry which is preliminary data.</text>
</comment>
<feature type="region of interest" description="Disordered" evidence="2">
    <location>
        <begin position="1"/>
        <end position="115"/>
    </location>
</feature>
<dbReference type="SMART" id="SM00212">
    <property type="entry name" value="UBCc"/>
    <property type="match status" value="1"/>
</dbReference>
<dbReference type="InterPro" id="IPR000608">
    <property type="entry name" value="UBC"/>
</dbReference>
<dbReference type="SUPFAM" id="SSF54495">
    <property type="entry name" value="UBC-like"/>
    <property type="match status" value="1"/>
</dbReference>
<feature type="compositionally biased region" description="Low complexity" evidence="2">
    <location>
        <begin position="89"/>
        <end position="103"/>
    </location>
</feature>
<dbReference type="Pfam" id="PF00179">
    <property type="entry name" value="UQ_con"/>
    <property type="match status" value="1"/>
</dbReference>
<dbReference type="OrthoDB" id="9973183at2759"/>
<dbReference type="AlphaFoldDB" id="A0A2S4KPG1"/>
<feature type="domain" description="UBC core" evidence="3">
    <location>
        <begin position="111"/>
        <end position="271"/>
    </location>
</feature>
<dbReference type="EMBL" id="PKSG01000918">
    <property type="protein sequence ID" value="POR32075.1"/>
    <property type="molecule type" value="Genomic_DNA"/>
</dbReference>
<proteinExistence type="predicted"/>
<gene>
    <name evidence="4" type="ORF">TPAR_07718</name>
</gene>
<name>A0A2S4KPG1_9HYPO</name>
<evidence type="ECO:0000256" key="2">
    <source>
        <dbReference type="SAM" id="MobiDB-lite"/>
    </source>
</evidence>
<sequence length="276" mass="29907">MCCLGSARADPCRSGQLPRPDELPSGSAPPLPRISEESRHSCLAGRPIAPLQATASPRTLRFYRTSLSPSRRRPRPPASTSEHRHPSRGRAMSSRSRSPTGSKSSGGGATTATKRLIKELDVWRREQKDERGIERLGPVGEDNLLEWEAVINGRGVGCGYDCPTDGRTAGRWLLTIAIPAAYPLQPPRLAFATPVVHPNVALQTGDICLDLLKDAWTPAYSVLECVRAVRMLLGCPETDSPLNVDVAALLRQGDVLGARRLVECWCADEGGRYDGP</sequence>
<dbReference type="Gene3D" id="3.10.110.10">
    <property type="entry name" value="Ubiquitin Conjugating Enzyme"/>
    <property type="match status" value="1"/>
</dbReference>
<dbReference type="PANTHER" id="PTHR24067">
    <property type="entry name" value="UBIQUITIN-CONJUGATING ENZYME E2"/>
    <property type="match status" value="1"/>
</dbReference>
<dbReference type="InterPro" id="IPR050113">
    <property type="entry name" value="Ub_conjugating_enzyme"/>
</dbReference>
<organism evidence="4 5">
    <name type="scientific">Tolypocladium paradoxum</name>
    <dbReference type="NCBI Taxonomy" id="94208"/>
    <lineage>
        <taxon>Eukaryota</taxon>
        <taxon>Fungi</taxon>
        <taxon>Dikarya</taxon>
        <taxon>Ascomycota</taxon>
        <taxon>Pezizomycotina</taxon>
        <taxon>Sordariomycetes</taxon>
        <taxon>Hypocreomycetidae</taxon>
        <taxon>Hypocreales</taxon>
        <taxon>Ophiocordycipitaceae</taxon>
        <taxon>Tolypocladium</taxon>
    </lineage>
</organism>
<dbReference type="CDD" id="cd23812">
    <property type="entry name" value="UBCc_ScPEX4-like"/>
    <property type="match status" value="1"/>
</dbReference>
<dbReference type="STRING" id="94208.A0A2S4KPG1"/>
<dbReference type="InterPro" id="IPR016135">
    <property type="entry name" value="UBQ-conjugating_enzyme/RWD"/>
</dbReference>
<evidence type="ECO:0000259" key="3">
    <source>
        <dbReference type="PROSITE" id="PS50127"/>
    </source>
</evidence>
<evidence type="ECO:0000313" key="4">
    <source>
        <dbReference type="EMBL" id="POR32075.1"/>
    </source>
</evidence>